<dbReference type="AlphaFoldDB" id="C5LLB8"/>
<feature type="region of interest" description="Disordered" evidence="2">
    <location>
        <begin position="174"/>
        <end position="196"/>
    </location>
</feature>
<feature type="transmembrane region" description="Helical" evidence="3">
    <location>
        <begin position="387"/>
        <end position="413"/>
    </location>
</feature>
<dbReference type="InParanoid" id="C5LLB8"/>
<evidence type="ECO:0000256" key="3">
    <source>
        <dbReference type="SAM" id="Phobius"/>
    </source>
</evidence>
<dbReference type="Gene3D" id="3.30.70.330">
    <property type="match status" value="1"/>
</dbReference>
<keyword evidence="5" id="KW-1185">Reference proteome</keyword>
<name>C5LLB8_PERM5</name>
<gene>
    <name evidence="4" type="ORF">Pmar_PMAR004840</name>
</gene>
<keyword evidence="3" id="KW-0812">Transmembrane</keyword>
<feature type="compositionally biased region" description="Low complexity" evidence="2">
    <location>
        <begin position="174"/>
        <end position="183"/>
    </location>
</feature>
<evidence type="ECO:0000313" key="4">
    <source>
        <dbReference type="EMBL" id="EER02477.1"/>
    </source>
</evidence>
<feature type="compositionally biased region" description="Polar residues" evidence="2">
    <location>
        <begin position="184"/>
        <end position="196"/>
    </location>
</feature>
<reference evidence="4 5" key="1">
    <citation type="submission" date="2008-07" db="EMBL/GenBank/DDBJ databases">
        <authorList>
            <person name="El-Sayed N."/>
            <person name="Caler E."/>
            <person name="Inman J."/>
            <person name="Amedeo P."/>
            <person name="Hass B."/>
            <person name="Wortman J."/>
        </authorList>
    </citation>
    <scope>NUCLEOTIDE SEQUENCE [LARGE SCALE GENOMIC DNA]</scope>
    <source>
        <strain evidence="5">ATCC 50983 / TXsc</strain>
    </source>
</reference>
<dbReference type="InterPro" id="IPR012677">
    <property type="entry name" value="Nucleotide-bd_a/b_plait_sf"/>
</dbReference>
<keyword evidence="3" id="KW-1133">Transmembrane helix</keyword>
<evidence type="ECO:0000313" key="5">
    <source>
        <dbReference type="Proteomes" id="UP000007800"/>
    </source>
</evidence>
<dbReference type="EMBL" id="GG683102">
    <property type="protein sequence ID" value="EER02477.1"/>
    <property type="molecule type" value="Genomic_DNA"/>
</dbReference>
<keyword evidence="3" id="KW-0472">Membrane</keyword>
<dbReference type="OrthoDB" id="477859at2759"/>
<dbReference type="OMA" id="FITIFDW"/>
<proteinExistence type="predicted"/>
<evidence type="ECO:0008006" key="6">
    <source>
        <dbReference type="Google" id="ProtNLM"/>
    </source>
</evidence>
<dbReference type="RefSeq" id="XP_002769759.1">
    <property type="nucleotide sequence ID" value="XM_002769713.1"/>
</dbReference>
<keyword evidence="1" id="KW-0175">Coiled coil</keyword>
<dbReference type="Proteomes" id="UP000007800">
    <property type="component" value="Unassembled WGS sequence"/>
</dbReference>
<feature type="coiled-coil region" evidence="1">
    <location>
        <begin position="65"/>
        <end position="106"/>
    </location>
</feature>
<evidence type="ECO:0000256" key="2">
    <source>
        <dbReference type="SAM" id="MobiDB-lite"/>
    </source>
</evidence>
<protein>
    <recommendedName>
        <fullName evidence="6">RRM domain-containing protein</fullName>
    </recommendedName>
</protein>
<dbReference type="GeneID" id="9047499"/>
<accession>C5LLB8</accession>
<evidence type="ECO:0000256" key="1">
    <source>
        <dbReference type="SAM" id="Coils"/>
    </source>
</evidence>
<organism evidence="5">
    <name type="scientific">Perkinsus marinus (strain ATCC 50983 / TXsc)</name>
    <dbReference type="NCBI Taxonomy" id="423536"/>
    <lineage>
        <taxon>Eukaryota</taxon>
        <taxon>Sar</taxon>
        <taxon>Alveolata</taxon>
        <taxon>Perkinsozoa</taxon>
        <taxon>Perkinsea</taxon>
        <taxon>Perkinsida</taxon>
        <taxon>Perkinsidae</taxon>
        <taxon>Perkinsus</taxon>
    </lineage>
</organism>
<sequence length="414" mass="44699">MNPPISTTEDDELFLKEFVAAAEQHEGGAVAAVGRHGDCSSDDDASLVTPETNNNMILGDILQTLQRSETLLRSVREENSELRMQLGILEQQLDRTRENLRDLTARKLLETTSTTVSPTTTTTGEADSTAIPVDTEQEIVDDAVRGTTNGDGNGGGYPSPVGARETDFIMASSANANNGTTSSPRSTDSTNPESNFTIPWSSVVKGVFTDTTPPTKNDHTATPTIPVDVFPTVGAESDKKRDSFDKGYGSVDNDHDGSGPWPLWRILDMLSCIPDEQVVCVKKIQLIKANVSTVLNKYFSSYGHVVTILLLQRKTRSHTSTLPPNMGFVVMSDPDAVRRILHDPEHNIQGNLCETTSFQNKRKVDTGVDTVLASTPTIDGSGILSGLVSYSFITFAGLILTTIEIILIAVVVLS</sequence>